<feature type="transmembrane region" description="Helical" evidence="7">
    <location>
        <begin position="375"/>
        <end position="397"/>
    </location>
</feature>
<reference evidence="9" key="1">
    <citation type="submission" date="2019-08" db="EMBL/GenBank/DDBJ databases">
        <authorList>
            <person name="Kucharzyk K."/>
            <person name="Murdoch R.W."/>
            <person name="Higgins S."/>
            <person name="Loffler F."/>
        </authorList>
    </citation>
    <scope>NUCLEOTIDE SEQUENCE</scope>
</reference>
<protein>
    <submittedName>
        <fullName evidence="9">NAD(P)H-quinone oxidoreductase subunit 2, chloroplastic</fullName>
        <ecNumber evidence="9">1.6.5.11</ecNumber>
    </submittedName>
</protein>
<keyword evidence="5 9" id="KW-0560">Oxidoreductase</keyword>
<comment type="subcellular location">
    <subcellularLocation>
        <location evidence="1">Cell membrane</location>
        <topology evidence="1">Multi-pass membrane protein</topology>
    </subcellularLocation>
</comment>
<feature type="transmembrane region" description="Helical" evidence="7">
    <location>
        <begin position="412"/>
        <end position="434"/>
    </location>
</feature>
<feature type="transmembrane region" description="Helical" evidence="7">
    <location>
        <begin position="6"/>
        <end position="24"/>
    </location>
</feature>
<dbReference type="PANTHER" id="PTHR42682">
    <property type="entry name" value="HYDROGENASE-4 COMPONENT F"/>
    <property type="match status" value="1"/>
</dbReference>
<evidence type="ECO:0000256" key="3">
    <source>
        <dbReference type="ARBA" id="ARBA00022692"/>
    </source>
</evidence>
<keyword evidence="2" id="KW-1003">Cell membrane</keyword>
<proteinExistence type="predicted"/>
<evidence type="ECO:0000256" key="6">
    <source>
        <dbReference type="ARBA" id="ARBA00023136"/>
    </source>
</evidence>
<keyword evidence="6 7" id="KW-0472">Membrane</keyword>
<evidence type="ECO:0000256" key="4">
    <source>
        <dbReference type="ARBA" id="ARBA00022989"/>
    </source>
</evidence>
<dbReference type="EC" id="1.6.5.11" evidence="9"/>
<feature type="transmembrane region" description="Helical" evidence="7">
    <location>
        <begin position="268"/>
        <end position="294"/>
    </location>
</feature>
<dbReference type="Pfam" id="PF00361">
    <property type="entry name" value="Proton_antipo_M"/>
    <property type="match status" value="1"/>
</dbReference>
<feature type="transmembrane region" description="Helical" evidence="7">
    <location>
        <begin position="106"/>
        <end position="125"/>
    </location>
</feature>
<dbReference type="GO" id="GO:0005886">
    <property type="term" value="C:plasma membrane"/>
    <property type="evidence" value="ECO:0007669"/>
    <property type="project" value="UniProtKB-SubCell"/>
</dbReference>
<dbReference type="PANTHER" id="PTHR42682:SF5">
    <property type="entry name" value="HYDROGENASE-4 COMPONENT F"/>
    <property type="match status" value="1"/>
</dbReference>
<evidence type="ECO:0000259" key="8">
    <source>
        <dbReference type="Pfam" id="PF00361"/>
    </source>
</evidence>
<feature type="transmembrane region" description="Helical" evidence="7">
    <location>
        <begin position="337"/>
        <end position="355"/>
    </location>
</feature>
<feature type="transmembrane region" description="Helical" evidence="7">
    <location>
        <begin position="203"/>
        <end position="223"/>
    </location>
</feature>
<dbReference type="InterPro" id="IPR052175">
    <property type="entry name" value="ComplexI-like_HydComp"/>
</dbReference>
<dbReference type="GO" id="GO:0016491">
    <property type="term" value="F:oxidoreductase activity"/>
    <property type="evidence" value="ECO:0007669"/>
    <property type="project" value="UniProtKB-KW"/>
</dbReference>
<comment type="caution">
    <text evidence="9">The sequence shown here is derived from an EMBL/GenBank/DDBJ whole genome shotgun (WGS) entry which is preliminary data.</text>
</comment>
<sequence length="495" mass="55247">MQQMFYIILGLPPFFAAIAITRCLSNNLLHWLNRLTALIVTGAFVYMTMLLPPNSIFNDGIFYLDALSMWFLFIVVTLYFMSSLLSKGYLDKEATRGYLKRKNTFIGKYYALFTMFVWTMFLVLVTKNLGLMWVCIEATTLVSALLVSFKHTRGALEAAWKYIMVCTVGICLALLGTIILYYAQLTVLGAVKPLDWLWLKQNAVLLNPNLLRMSFLFIIIGYGTKIGLAPMHTWLPDAYSQAPSLISGLLSGALCACAIYVLMRNLVIIVPAVGIGFILNILYVFAFLTVAIAVPFAIVQRDIKRLLAYSSMENIGIMIIGLAIFTNNSVSAVLLHLFNHAMIKFALFFLAGTIIQEYQTSNMMRIHGMMNETPYTATFTLLGMFAILGMPPFGIFFSKFTIIMEIFKSGQYLLGSLFVLLLAGVLMGVVYHFLRMLSCTPKRRALGELLNFNSMAILLVMLVSTIAISTCLENFPYLQVLLSSATQIVVGGTVL</sequence>
<gene>
    <name evidence="9" type="primary">ndhB_17</name>
    <name evidence="9" type="ORF">SDC9_38162</name>
</gene>
<organism evidence="9">
    <name type="scientific">bioreactor metagenome</name>
    <dbReference type="NCBI Taxonomy" id="1076179"/>
    <lineage>
        <taxon>unclassified sequences</taxon>
        <taxon>metagenomes</taxon>
        <taxon>ecological metagenomes</taxon>
    </lineage>
</organism>
<name>A0A644VLF1_9ZZZZ</name>
<feature type="transmembrane region" description="Helical" evidence="7">
    <location>
        <begin position="162"/>
        <end position="183"/>
    </location>
</feature>
<feature type="transmembrane region" description="Helical" evidence="7">
    <location>
        <begin position="306"/>
        <end position="325"/>
    </location>
</feature>
<evidence type="ECO:0000256" key="1">
    <source>
        <dbReference type="ARBA" id="ARBA00004651"/>
    </source>
</evidence>
<feature type="transmembrane region" description="Helical" evidence="7">
    <location>
        <begin position="244"/>
        <end position="262"/>
    </location>
</feature>
<feature type="transmembrane region" description="Helical" evidence="7">
    <location>
        <begin position="131"/>
        <end position="150"/>
    </location>
</feature>
<dbReference type="InterPro" id="IPR001750">
    <property type="entry name" value="ND/Mrp_TM"/>
</dbReference>
<dbReference type="EMBL" id="VSSQ01000347">
    <property type="protein sequence ID" value="MPL92067.1"/>
    <property type="molecule type" value="Genomic_DNA"/>
</dbReference>
<keyword evidence="4 7" id="KW-1133">Transmembrane helix</keyword>
<keyword evidence="3 7" id="KW-0812">Transmembrane</keyword>
<evidence type="ECO:0000313" key="9">
    <source>
        <dbReference type="EMBL" id="MPL92067.1"/>
    </source>
</evidence>
<evidence type="ECO:0000256" key="5">
    <source>
        <dbReference type="ARBA" id="ARBA00023002"/>
    </source>
</evidence>
<feature type="transmembrane region" description="Helical" evidence="7">
    <location>
        <begin position="31"/>
        <end position="49"/>
    </location>
</feature>
<feature type="domain" description="NADH:quinone oxidoreductase/Mrp antiporter transmembrane" evidence="8">
    <location>
        <begin position="127"/>
        <end position="419"/>
    </location>
</feature>
<evidence type="ECO:0000256" key="2">
    <source>
        <dbReference type="ARBA" id="ARBA00022475"/>
    </source>
</evidence>
<feature type="transmembrane region" description="Helical" evidence="7">
    <location>
        <begin position="455"/>
        <end position="475"/>
    </location>
</feature>
<feature type="transmembrane region" description="Helical" evidence="7">
    <location>
        <begin position="61"/>
        <end position="85"/>
    </location>
</feature>
<evidence type="ECO:0000256" key="7">
    <source>
        <dbReference type="SAM" id="Phobius"/>
    </source>
</evidence>
<dbReference type="AlphaFoldDB" id="A0A644VLF1"/>
<accession>A0A644VLF1</accession>